<reference evidence="1 2" key="1">
    <citation type="submission" date="2023-05" db="EMBL/GenBank/DDBJ databases">
        <title>B98-5 Cell Line De Novo Hybrid Assembly: An Optical Mapping Approach.</title>
        <authorList>
            <person name="Kananen K."/>
            <person name="Auerbach J.A."/>
            <person name="Kautto E."/>
            <person name="Blachly J.S."/>
        </authorList>
    </citation>
    <scope>NUCLEOTIDE SEQUENCE [LARGE SCALE GENOMIC DNA]</scope>
    <source>
        <strain evidence="1">B95-8</strain>
        <tissue evidence="1">Cell line</tissue>
    </source>
</reference>
<comment type="caution">
    <text evidence="1">The sequence shown here is derived from an EMBL/GenBank/DDBJ whole genome shotgun (WGS) entry which is preliminary data.</text>
</comment>
<dbReference type="EMBL" id="JASSZA010000020">
    <property type="protein sequence ID" value="KAK2086439.1"/>
    <property type="molecule type" value="Genomic_DNA"/>
</dbReference>
<keyword evidence="2" id="KW-1185">Reference proteome</keyword>
<proteinExistence type="predicted"/>
<name>A0ABQ9TP64_SAGOE</name>
<organism evidence="1 2">
    <name type="scientific">Saguinus oedipus</name>
    <name type="common">Cotton-top tamarin</name>
    <name type="synonym">Oedipomidas oedipus</name>
    <dbReference type="NCBI Taxonomy" id="9490"/>
    <lineage>
        <taxon>Eukaryota</taxon>
        <taxon>Metazoa</taxon>
        <taxon>Chordata</taxon>
        <taxon>Craniata</taxon>
        <taxon>Vertebrata</taxon>
        <taxon>Euteleostomi</taxon>
        <taxon>Mammalia</taxon>
        <taxon>Eutheria</taxon>
        <taxon>Euarchontoglires</taxon>
        <taxon>Primates</taxon>
        <taxon>Haplorrhini</taxon>
        <taxon>Platyrrhini</taxon>
        <taxon>Cebidae</taxon>
        <taxon>Callitrichinae</taxon>
        <taxon>Saguinus</taxon>
    </lineage>
</organism>
<evidence type="ECO:0000313" key="1">
    <source>
        <dbReference type="EMBL" id="KAK2086439.1"/>
    </source>
</evidence>
<dbReference type="Proteomes" id="UP001266305">
    <property type="component" value="Unassembled WGS sequence"/>
</dbReference>
<accession>A0ABQ9TP64</accession>
<evidence type="ECO:0000313" key="2">
    <source>
        <dbReference type="Proteomes" id="UP001266305"/>
    </source>
</evidence>
<gene>
    <name evidence="1" type="ORF">P7K49_035864</name>
</gene>
<sequence length="50" mass="5433">MSLSRRPAVPGTPARFARPAALGFPVALPVLWAGRRAEPSGLQRNPEWHS</sequence>
<protein>
    <submittedName>
        <fullName evidence="1">Uncharacterized protein</fullName>
    </submittedName>
</protein>